<protein>
    <submittedName>
        <fullName evidence="1">Uncharacterized protein</fullName>
    </submittedName>
</protein>
<dbReference type="Gramene" id="ESW10283">
    <property type="protein sequence ID" value="ESW10283"/>
    <property type="gene ID" value="PHAVU_009G195800g"/>
</dbReference>
<sequence length="74" mass="8334">MRPQIASLTFSNVGVYKLSPGFGLPYPILTPTLFYFISLKPSHHTLILPPTTFVGALTFSRATNSTFYIFHHFN</sequence>
<keyword evidence="2" id="KW-1185">Reference proteome</keyword>
<accession>V7B089</accession>
<organism evidence="1 2">
    <name type="scientific">Phaseolus vulgaris</name>
    <name type="common">Kidney bean</name>
    <name type="synonym">French bean</name>
    <dbReference type="NCBI Taxonomy" id="3885"/>
    <lineage>
        <taxon>Eukaryota</taxon>
        <taxon>Viridiplantae</taxon>
        <taxon>Streptophyta</taxon>
        <taxon>Embryophyta</taxon>
        <taxon>Tracheophyta</taxon>
        <taxon>Spermatophyta</taxon>
        <taxon>Magnoliopsida</taxon>
        <taxon>eudicotyledons</taxon>
        <taxon>Gunneridae</taxon>
        <taxon>Pentapetalae</taxon>
        <taxon>rosids</taxon>
        <taxon>fabids</taxon>
        <taxon>Fabales</taxon>
        <taxon>Fabaceae</taxon>
        <taxon>Papilionoideae</taxon>
        <taxon>50 kb inversion clade</taxon>
        <taxon>NPAAA clade</taxon>
        <taxon>indigoferoid/millettioid clade</taxon>
        <taxon>Phaseoleae</taxon>
        <taxon>Phaseolus</taxon>
    </lineage>
</organism>
<name>V7B089_PHAVU</name>
<reference evidence="2" key="1">
    <citation type="journal article" date="2014" name="Nat. Genet.">
        <title>A reference genome for common bean and genome-wide analysis of dual domestications.</title>
        <authorList>
            <person name="Schmutz J."/>
            <person name="McClean P.E."/>
            <person name="Mamidi S."/>
            <person name="Wu G.A."/>
            <person name="Cannon S.B."/>
            <person name="Grimwood J."/>
            <person name="Jenkins J."/>
            <person name="Shu S."/>
            <person name="Song Q."/>
            <person name="Chavarro C."/>
            <person name="Torres-Torres M."/>
            <person name="Geffroy V."/>
            <person name="Moghaddam S.M."/>
            <person name="Gao D."/>
            <person name="Abernathy B."/>
            <person name="Barry K."/>
            <person name="Blair M."/>
            <person name="Brick M.A."/>
            <person name="Chovatia M."/>
            <person name="Gepts P."/>
            <person name="Goodstein D.M."/>
            <person name="Gonzales M."/>
            <person name="Hellsten U."/>
            <person name="Hyten D.L."/>
            <person name="Jia G."/>
            <person name="Kelly J.D."/>
            <person name="Kudrna D."/>
            <person name="Lee R."/>
            <person name="Richard M.M."/>
            <person name="Miklas P.N."/>
            <person name="Osorno J.M."/>
            <person name="Rodrigues J."/>
            <person name="Thareau V."/>
            <person name="Urrea C.A."/>
            <person name="Wang M."/>
            <person name="Yu Y."/>
            <person name="Zhang M."/>
            <person name="Wing R.A."/>
            <person name="Cregan P.B."/>
            <person name="Rokhsar D.S."/>
            <person name="Jackson S.A."/>
        </authorList>
    </citation>
    <scope>NUCLEOTIDE SEQUENCE [LARGE SCALE GENOMIC DNA]</scope>
    <source>
        <strain evidence="2">cv. G19833</strain>
    </source>
</reference>
<dbReference type="EMBL" id="CM002296">
    <property type="protein sequence ID" value="ESW10283.1"/>
    <property type="molecule type" value="Genomic_DNA"/>
</dbReference>
<gene>
    <name evidence="1" type="ORF">PHAVU_009G195800g</name>
</gene>
<dbReference type="Proteomes" id="UP000000226">
    <property type="component" value="Chromosome 9"/>
</dbReference>
<dbReference type="AlphaFoldDB" id="V7B089"/>
<evidence type="ECO:0000313" key="2">
    <source>
        <dbReference type="Proteomes" id="UP000000226"/>
    </source>
</evidence>
<evidence type="ECO:0000313" key="1">
    <source>
        <dbReference type="EMBL" id="ESW10283.1"/>
    </source>
</evidence>
<proteinExistence type="predicted"/>